<evidence type="ECO:0000256" key="1">
    <source>
        <dbReference type="ARBA" id="ARBA00009437"/>
    </source>
</evidence>
<comment type="similarity">
    <text evidence="1">Belongs to the LysR transcriptional regulatory family.</text>
</comment>
<evidence type="ECO:0000313" key="6">
    <source>
        <dbReference type="EMBL" id="MCH6166619.1"/>
    </source>
</evidence>
<dbReference type="Pfam" id="PF03466">
    <property type="entry name" value="LysR_substrate"/>
    <property type="match status" value="1"/>
</dbReference>
<feature type="domain" description="HTH lysR-type" evidence="5">
    <location>
        <begin position="1"/>
        <end position="58"/>
    </location>
</feature>
<keyword evidence="3" id="KW-0238">DNA-binding</keyword>
<dbReference type="PRINTS" id="PR00039">
    <property type="entry name" value="HTHLYSR"/>
</dbReference>
<keyword evidence="7" id="KW-1185">Reference proteome</keyword>
<dbReference type="InterPro" id="IPR005119">
    <property type="entry name" value="LysR_subst-bd"/>
</dbReference>
<dbReference type="InterPro" id="IPR000847">
    <property type="entry name" value="LysR_HTH_N"/>
</dbReference>
<dbReference type="PROSITE" id="PS50931">
    <property type="entry name" value="HTH_LYSR"/>
    <property type="match status" value="1"/>
</dbReference>
<dbReference type="PANTHER" id="PTHR30346">
    <property type="entry name" value="TRANSCRIPTIONAL DUAL REGULATOR HCAR-RELATED"/>
    <property type="match status" value="1"/>
</dbReference>
<gene>
    <name evidence="6" type="ORF">MMF94_13095</name>
</gene>
<dbReference type="PANTHER" id="PTHR30346:SF0">
    <property type="entry name" value="HCA OPERON TRANSCRIPTIONAL ACTIVATOR HCAR"/>
    <property type="match status" value="1"/>
</dbReference>
<keyword evidence="4" id="KW-0804">Transcription</keyword>
<dbReference type="Proteomes" id="UP001299970">
    <property type="component" value="Unassembled WGS sequence"/>
</dbReference>
<evidence type="ECO:0000256" key="2">
    <source>
        <dbReference type="ARBA" id="ARBA00023015"/>
    </source>
</evidence>
<organism evidence="6 7">
    <name type="scientific">Pseudonocardia alaniniphila</name>
    <dbReference type="NCBI Taxonomy" id="75291"/>
    <lineage>
        <taxon>Bacteria</taxon>
        <taxon>Bacillati</taxon>
        <taxon>Actinomycetota</taxon>
        <taxon>Actinomycetes</taxon>
        <taxon>Pseudonocardiales</taxon>
        <taxon>Pseudonocardiaceae</taxon>
        <taxon>Pseudonocardia</taxon>
    </lineage>
</organism>
<evidence type="ECO:0000313" key="7">
    <source>
        <dbReference type="Proteomes" id="UP001299970"/>
    </source>
</evidence>
<comment type="caution">
    <text evidence="6">The sequence shown here is derived from an EMBL/GenBank/DDBJ whole genome shotgun (WGS) entry which is preliminary data.</text>
</comment>
<dbReference type="SUPFAM" id="SSF46785">
    <property type="entry name" value="Winged helix' DNA-binding domain"/>
    <property type="match status" value="1"/>
</dbReference>
<evidence type="ECO:0000259" key="5">
    <source>
        <dbReference type="PROSITE" id="PS50931"/>
    </source>
</evidence>
<dbReference type="Gene3D" id="1.10.10.10">
    <property type="entry name" value="Winged helix-like DNA-binding domain superfamily/Winged helix DNA-binding domain"/>
    <property type="match status" value="1"/>
</dbReference>
<dbReference type="InterPro" id="IPR036388">
    <property type="entry name" value="WH-like_DNA-bd_sf"/>
</dbReference>
<dbReference type="CDD" id="cd08414">
    <property type="entry name" value="PBP2_LTTR_aromatics_like"/>
    <property type="match status" value="1"/>
</dbReference>
<name>A0ABS9TDL8_9PSEU</name>
<accession>A0ABS9TDL8</accession>
<dbReference type="RefSeq" id="WP_241036643.1">
    <property type="nucleotide sequence ID" value="NZ_BAAAJF010000039.1"/>
</dbReference>
<reference evidence="6 7" key="1">
    <citation type="submission" date="2022-03" db="EMBL/GenBank/DDBJ databases">
        <title>Pseudonocardia alaer sp. nov., a novel actinomycete isolated from reed forest soil.</title>
        <authorList>
            <person name="Wang L."/>
        </authorList>
    </citation>
    <scope>NUCLEOTIDE SEQUENCE [LARGE SCALE GENOMIC DNA]</scope>
    <source>
        <strain evidence="6 7">Y-16303</strain>
    </source>
</reference>
<sequence>MELREIEIFLALAEELHFGRTAERLHVSQARISQTIKKLERQVGAPLFDRTSRRVAPTPIGARLRDDLAPAYRQIVGAVARATDAGRGTGGVLRVGFEAPGVADLIAGVLDTYRSRAADGEVEIREADFADPFGLLRAGEVDVLVTLLPVAEPDLATGPVVLTEPMVLAVPARHPFARLDSVTLDDLARDTVFRAARPAPPYWVEPPEPWTTPSGQPVRRGRPLATFQELLAVIAAGEGVCPLAAHARQYFARPTIAFVPFRNAPDVRWALVWRRTGRTARVREFAERARTQAGPSSGPARG</sequence>
<dbReference type="Pfam" id="PF00126">
    <property type="entry name" value="HTH_1"/>
    <property type="match status" value="1"/>
</dbReference>
<protein>
    <submittedName>
        <fullName evidence="6">LysR family transcriptional regulator</fullName>
    </submittedName>
</protein>
<keyword evidence="2" id="KW-0805">Transcription regulation</keyword>
<evidence type="ECO:0000256" key="4">
    <source>
        <dbReference type="ARBA" id="ARBA00023163"/>
    </source>
</evidence>
<dbReference type="EMBL" id="JAKXMK010000010">
    <property type="protein sequence ID" value="MCH6166619.1"/>
    <property type="molecule type" value="Genomic_DNA"/>
</dbReference>
<dbReference type="Gene3D" id="3.40.190.10">
    <property type="entry name" value="Periplasmic binding protein-like II"/>
    <property type="match status" value="2"/>
</dbReference>
<proteinExistence type="inferred from homology"/>
<evidence type="ECO:0000256" key="3">
    <source>
        <dbReference type="ARBA" id="ARBA00023125"/>
    </source>
</evidence>
<dbReference type="InterPro" id="IPR036390">
    <property type="entry name" value="WH_DNA-bd_sf"/>
</dbReference>
<dbReference type="SUPFAM" id="SSF53850">
    <property type="entry name" value="Periplasmic binding protein-like II"/>
    <property type="match status" value="1"/>
</dbReference>